<accession>A0A8J6PBD2</accession>
<feature type="domain" description="RecX second three-helical" evidence="6">
    <location>
        <begin position="55"/>
        <end position="95"/>
    </location>
</feature>
<dbReference type="Pfam" id="PF21981">
    <property type="entry name" value="RecX_HTH3"/>
    <property type="match status" value="1"/>
</dbReference>
<evidence type="ECO:0000256" key="2">
    <source>
        <dbReference type="ARBA" id="ARBA00009695"/>
    </source>
</evidence>
<dbReference type="AlphaFoldDB" id="A0A8J6PBD2"/>
<evidence type="ECO:0000256" key="1">
    <source>
        <dbReference type="ARBA" id="ARBA00004496"/>
    </source>
</evidence>
<evidence type="ECO:0000259" key="8">
    <source>
        <dbReference type="Pfam" id="PF21982"/>
    </source>
</evidence>
<dbReference type="InterPro" id="IPR036388">
    <property type="entry name" value="WH-like_DNA-bd_sf"/>
</dbReference>
<protein>
    <recommendedName>
        <fullName evidence="3 5">Regulatory protein RecX</fullName>
    </recommendedName>
</protein>
<reference evidence="9 10" key="1">
    <citation type="submission" date="2020-08" db="EMBL/GenBank/DDBJ databases">
        <title>Bridging the membrane lipid divide: bacteria of the FCB group superphylum have the potential to synthesize archaeal ether lipids.</title>
        <authorList>
            <person name="Villanueva L."/>
            <person name="Von Meijenfeldt F.A.B."/>
            <person name="Westbye A.B."/>
            <person name="Yadav S."/>
            <person name="Hopmans E.C."/>
            <person name="Dutilh B.E."/>
            <person name="Sinninghe Damste J.S."/>
        </authorList>
    </citation>
    <scope>NUCLEOTIDE SEQUENCE [LARGE SCALE GENOMIC DNA]</scope>
    <source>
        <strain evidence="9">NIOZ-UU100</strain>
    </source>
</reference>
<organism evidence="9 10">
    <name type="scientific">Candidatus Thiopontia autotrophica</name>
    <dbReference type="NCBI Taxonomy" id="2841688"/>
    <lineage>
        <taxon>Bacteria</taxon>
        <taxon>Pseudomonadati</taxon>
        <taxon>Pseudomonadota</taxon>
        <taxon>Gammaproteobacteria</taxon>
        <taxon>Candidatus Thiopontia</taxon>
    </lineage>
</organism>
<dbReference type="Gene3D" id="1.10.10.10">
    <property type="entry name" value="Winged helix-like DNA-binding domain superfamily/Winged helix DNA-binding domain"/>
    <property type="match status" value="3"/>
</dbReference>
<evidence type="ECO:0000313" key="10">
    <source>
        <dbReference type="Proteomes" id="UP000654401"/>
    </source>
</evidence>
<evidence type="ECO:0000256" key="3">
    <source>
        <dbReference type="ARBA" id="ARBA00018111"/>
    </source>
</evidence>
<comment type="subcellular location">
    <subcellularLocation>
        <location evidence="1 5">Cytoplasm</location>
    </subcellularLocation>
</comment>
<dbReference type="HAMAP" id="MF_01114">
    <property type="entry name" value="RecX"/>
    <property type="match status" value="1"/>
</dbReference>
<dbReference type="GO" id="GO:0006282">
    <property type="term" value="P:regulation of DNA repair"/>
    <property type="evidence" value="ECO:0007669"/>
    <property type="project" value="UniProtKB-UniRule"/>
</dbReference>
<comment type="similarity">
    <text evidence="2 5">Belongs to the RecX family.</text>
</comment>
<keyword evidence="4 5" id="KW-0963">Cytoplasm</keyword>
<dbReference type="PANTHER" id="PTHR33602:SF1">
    <property type="entry name" value="REGULATORY PROTEIN RECX FAMILY PROTEIN"/>
    <property type="match status" value="1"/>
</dbReference>
<comment type="caution">
    <text evidence="9">The sequence shown here is derived from an EMBL/GenBank/DDBJ whole genome shotgun (WGS) entry which is preliminary data.</text>
</comment>
<gene>
    <name evidence="5" type="primary">recX</name>
    <name evidence="9" type="ORF">H8D24_06365</name>
</gene>
<evidence type="ECO:0000313" key="9">
    <source>
        <dbReference type="EMBL" id="MBC8520011.1"/>
    </source>
</evidence>
<feature type="domain" description="RecX first three-helical" evidence="8">
    <location>
        <begin position="9"/>
        <end position="48"/>
    </location>
</feature>
<dbReference type="Proteomes" id="UP000654401">
    <property type="component" value="Unassembled WGS sequence"/>
</dbReference>
<dbReference type="InterPro" id="IPR003783">
    <property type="entry name" value="Regulatory_RecX"/>
</dbReference>
<dbReference type="InterPro" id="IPR053924">
    <property type="entry name" value="RecX_HTH_2nd"/>
</dbReference>
<evidence type="ECO:0000256" key="4">
    <source>
        <dbReference type="ARBA" id="ARBA00022490"/>
    </source>
</evidence>
<dbReference type="GO" id="GO:0005737">
    <property type="term" value="C:cytoplasm"/>
    <property type="evidence" value="ECO:0007669"/>
    <property type="project" value="UniProtKB-SubCell"/>
</dbReference>
<proteinExistence type="inferred from homology"/>
<evidence type="ECO:0000259" key="6">
    <source>
        <dbReference type="Pfam" id="PF02631"/>
    </source>
</evidence>
<dbReference type="Pfam" id="PF21982">
    <property type="entry name" value="RecX_HTH1"/>
    <property type="match status" value="1"/>
</dbReference>
<sequence length="152" mass="17812">MADRDIAHARDQALRLLARREHSILELRRKLVGRGYGEEMVDPLLKQLVEEGVLSEERFAESYVRSRVGKGLGPYRIERELQEKGVPAEKIEPAMEPYADEWNGCARRVKEKKFGTERVDDFSEQARQQRFLQYRGFTHEQIRVVIDTPRND</sequence>
<dbReference type="PANTHER" id="PTHR33602">
    <property type="entry name" value="REGULATORY PROTEIN RECX FAMILY PROTEIN"/>
    <property type="match status" value="1"/>
</dbReference>
<feature type="domain" description="RecX third three-helical" evidence="7">
    <location>
        <begin position="106"/>
        <end position="146"/>
    </location>
</feature>
<dbReference type="InterPro" id="IPR053925">
    <property type="entry name" value="RecX_HTH_3rd"/>
</dbReference>
<dbReference type="InterPro" id="IPR053926">
    <property type="entry name" value="RecX_HTH_1st"/>
</dbReference>
<dbReference type="EMBL" id="JACNFK010000032">
    <property type="protein sequence ID" value="MBC8520011.1"/>
    <property type="molecule type" value="Genomic_DNA"/>
</dbReference>
<comment type="function">
    <text evidence="5">Modulates RecA activity.</text>
</comment>
<evidence type="ECO:0000256" key="5">
    <source>
        <dbReference type="HAMAP-Rule" id="MF_01114"/>
    </source>
</evidence>
<evidence type="ECO:0000259" key="7">
    <source>
        <dbReference type="Pfam" id="PF21981"/>
    </source>
</evidence>
<dbReference type="Pfam" id="PF02631">
    <property type="entry name" value="RecX_HTH2"/>
    <property type="match status" value="1"/>
</dbReference>
<name>A0A8J6PBD2_9GAMM</name>